<dbReference type="STRING" id="1855383.SAMN05216548_10318"/>
<evidence type="ECO:0000259" key="9">
    <source>
        <dbReference type="PROSITE" id="PS50928"/>
    </source>
</evidence>
<evidence type="ECO:0000256" key="5">
    <source>
        <dbReference type="ARBA" id="ARBA00022692"/>
    </source>
</evidence>
<dbReference type="Pfam" id="PF00528">
    <property type="entry name" value="BPD_transp_1"/>
    <property type="match status" value="1"/>
</dbReference>
<evidence type="ECO:0000256" key="7">
    <source>
        <dbReference type="ARBA" id="ARBA00023136"/>
    </source>
</evidence>
<dbReference type="Gene3D" id="1.10.3720.10">
    <property type="entry name" value="MetI-like"/>
    <property type="match status" value="1"/>
</dbReference>
<dbReference type="PANTHER" id="PTHR42929">
    <property type="entry name" value="INNER MEMBRANE ABC TRANSPORTER PERMEASE PROTEIN YDCU-RELATED-RELATED"/>
    <property type="match status" value="1"/>
</dbReference>
<reference evidence="10 11" key="1">
    <citation type="submission" date="2016-10" db="EMBL/GenBank/DDBJ databases">
        <authorList>
            <person name="de Groot N.N."/>
        </authorList>
    </citation>
    <scope>NUCLEOTIDE SEQUENCE [LARGE SCALE GENOMIC DNA]</scope>
    <source>
        <strain evidence="10 11">A52C2</strain>
    </source>
</reference>
<feature type="transmembrane region" description="Helical" evidence="8">
    <location>
        <begin position="58"/>
        <end position="84"/>
    </location>
</feature>
<evidence type="ECO:0000313" key="10">
    <source>
        <dbReference type="EMBL" id="SEQ18728.1"/>
    </source>
</evidence>
<evidence type="ECO:0000256" key="8">
    <source>
        <dbReference type="RuleBase" id="RU363032"/>
    </source>
</evidence>
<sequence>MTTFNRWAFALTLPAVLTTLALYVAPITQVLTLSVTDPRPGLGNYEGLMTSNAVAKVAATTLNVSLLTTIFTIAGAYAIAFGLVHMRVGPRRLAMFLVLVPFWVSVLVRAFSWITILRREGVLNSALSSLGLISEPLNLVYNRIGVVIGMVHYMLPFAVLLIFANLSGIDRRIMQAARSLGARPATIFWRIWLPLSVPGLAVASVFVFIYSLGFLITPALLGAGRTVMIAEFISVQMKTLRWGVATALSVLLLLLVALSVLALMRRPALRAAFEGRPDP</sequence>
<evidence type="ECO:0000256" key="2">
    <source>
        <dbReference type="ARBA" id="ARBA00007069"/>
    </source>
</evidence>
<keyword evidence="11" id="KW-1185">Reference proteome</keyword>
<proteinExistence type="inferred from homology"/>
<dbReference type="PANTHER" id="PTHR42929:SF5">
    <property type="entry name" value="ABC TRANSPORTER PERMEASE PROTEIN"/>
    <property type="match status" value="1"/>
</dbReference>
<dbReference type="CDD" id="cd06261">
    <property type="entry name" value="TM_PBP2"/>
    <property type="match status" value="1"/>
</dbReference>
<feature type="transmembrane region" description="Helical" evidence="8">
    <location>
        <begin position="144"/>
        <end position="166"/>
    </location>
</feature>
<dbReference type="EMBL" id="FOFG01000003">
    <property type="protein sequence ID" value="SEQ18728.1"/>
    <property type="molecule type" value="Genomic_DNA"/>
</dbReference>
<dbReference type="InterPro" id="IPR000515">
    <property type="entry name" value="MetI-like"/>
</dbReference>
<name>A0A1H9E1C2_9HYPH</name>
<feature type="transmembrane region" description="Helical" evidence="8">
    <location>
        <begin position="96"/>
        <end position="116"/>
    </location>
</feature>
<evidence type="ECO:0000256" key="4">
    <source>
        <dbReference type="ARBA" id="ARBA00022475"/>
    </source>
</evidence>
<keyword evidence="3 8" id="KW-0813">Transport</keyword>
<dbReference type="InterPro" id="IPR035906">
    <property type="entry name" value="MetI-like_sf"/>
</dbReference>
<keyword evidence="7 8" id="KW-0472">Membrane</keyword>
<evidence type="ECO:0000256" key="6">
    <source>
        <dbReference type="ARBA" id="ARBA00022989"/>
    </source>
</evidence>
<protein>
    <submittedName>
        <fullName evidence="10">Putative spermidine/putrescine transport system permease protein</fullName>
    </submittedName>
</protein>
<keyword evidence="4" id="KW-1003">Cell membrane</keyword>
<organism evidence="10 11">
    <name type="scientific">Faunimonas pinastri</name>
    <dbReference type="NCBI Taxonomy" id="1855383"/>
    <lineage>
        <taxon>Bacteria</taxon>
        <taxon>Pseudomonadati</taxon>
        <taxon>Pseudomonadota</taxon>
        <taxon>Alphaproteobacteria</taxon>
        <taxon>Hyphomicrobiales</taxon>
        <taxon>Afifellaceae</taxon>
        <taxon>Faunimonas</taxon>
    </lineage>
</organism>
<comment type="similarity">
    <text evidence="2">Belongs to the binding-protein-dependent transport system permease family. CysTW subfamily.</text>
</comment>
<feature type="transmembrane region" description="Helical" evidence="8">
    <location>
        <begin position="240"/>
        <end position="263"/>
    </location>
</feature>
<dbReference type="GO" id="GO:0005886">
    <property type="term" value="C:plasma membrane"/>
    <property type="evidence" value="ECO:0007669"/>
    <property type="project" value="UniProtKB-SubCell"/>
</dbReference>
<accession>A0A1H9E1C2</accession>
<dbReference type="SUPFAM" id="SSF161098">
    <property type="entry name" value="MetI-like"/>
    <property type="match status" value="1"/>
</dbReference>
<dbReference type="PROSITE" id="PS50928">
    <property type="entry name" value="ABC_TM1"/>
    <property type="match status" value="1"/>
</dbReference>
<evidence type="ECO:0000256" key="1">
    <source>
        <dbReference type="ARBA" id="ARBA00004651"/>
    </source>
</evidence>
<feature type="domain" description="ABC transmembrane type-1" evidence="9">
    <location>
        <begin position="58"/>
        <end position="263"/>
    </location>
</feature>
<keyword evidence="6 8" id="KW-1133">Transmembrane helix</keyword>
<keyword evidence="5 8" id="KW-0812">Transmembrane</keyword>
<evidence type="ECO:0000256" key="3">
    <source>
        <dbReference type="ARBA" id="ARBA00022448"/>
    </source>
</evidence>
<dbReference type="GO" id="GO:0055085">
    <property type="term" value="P:transmembrane transport"/>
    <property type="evidence" value="ECO:0007669"/>
    <property type="project" value="InterPro"/>
</dbReference>
<evidence type="ECO:0000313" key="11">
    <source>
        <dbReference type="Proteomes" id="UP000199647"/>
    </source>
</evidence>
<dbReference type="AlphaFoldDB" id="A0A1H9E1C2"/>
<dbReference type="Proteomes" id="UP000199647">
    <property type="component" value="Unassembled WGS sequence"/>
</dbReference>
<dbReference type="OrthoDB" id="9807047at2"/>
<gene>
    <name evidence="10" type="ORF">SAMN05216548_10318</name>
</gene>
<feature type="transmembrane region" description="Helical" evidence="8">
    <location>
        <begin position="187"/>
        <end position="220"/>
    </location>
</feature>
<dbReference type="RefSeq" id="WP_092495646.1">
    <property type="nucleotide sequence ID" value="NZ_FOFG01000003.1"/>
</dbReference>
<comment type="subcellular location">
    <subcellularLocation>
        <location evidence="1 8">Cell membrane</location>
        <topology evidence="1 8">Multi-pass membrane protein</topology>
    </subcellularLocation>
</comment>